<accession>A0A6J4M9M4</accession>
<dbReference type="EMBL" id="CADCUB010000151">
    <property type="protein sequence ID" value="CAA9353697.1"/>
    <property type="molecule type" value="Genomic_DNA"/>
</dbReference>
<dbReference type="AlphaFoldDB" id="A0A6J4M9M4"/>
<feature type="signal peptide" evidence="5">
    <location>
        <begin position="1"/>
        <end position="27"/>
    </location>
</feature>
<evidence type="ECO:0000256" key="2">
    <source>
        <dbReference type="ARBA" id="ARBA00022448"/>
    </source>
</evidence>
<dbReference type="InterPro" id="IPR006127">
    <property type="entry name" value="ZnuA-like"/>
</dbReference>
<evidence type="ECO:0000256" key="5">
    <source>
        <dbReference type="SAM" id="SignalP"/>
    </source>
</evidence>
<comment type="similarity">
    <text evidence="1">Belongs to the bacterial solute-binding protein 9 family.</text>
</comment>
<name>A0A6J4M9M4_9ACTN</name>
<evidence type="ECO:0000256" key="1">
    <source>
        <dbReference type="ARBA" id="ARBA00011028"/>
    </source>
</evidence>
<dbReference type="PANTHER" id="PTHR42953:SF3">
    <property type="entry name" value="HIGH-AFFINITY ZINC UPTAKE SYSTEM PROTEIN ZNUA"/>
    <property type="match status" value="1"/>
</dbReference>
<evidence type="ECO:0000256" key="4">
    <source>
        <dbReference type="SAM" id="MobiDB-lite"/>
    </source>
</evidence>
<proteinExistence type="inferred from homology"/>
<dbReference type="InterPro" id="IPR050492">
    <property type="entry name" value="Bact_metal-bind_prot9"/>
</dbReference>
<keyword evidence="3 5" id="KW-0732">Signal</keyword>
<feature type="compositionally biased region" description="Basic and acidic residues" evidence="4">
    <location>
        <begin position="129"/>
        <end position="169"/>
    </location>
</feature>
<dbReference type="PROSITE" id="PS51257">
    <property type="entry name" value="PROKAR_LIPOPROTEIN"/>
    <property type="match status" value="1"/>
</dbReference>
<dbReference type="Pfam" id="PF01297">
    <property type="entry name" value="ZnuA"/>
    <property type="match status" value="1"/>
</dbReference>
<dbReference type="SUPFAM" id="SSF53807">
    <property type="entry name" value="Helical backbone' metal receptor"/>
    <property type="match status" value="1"/>
</dbReference>
<protein>
    <submittedName>
        <fullName evidence="6">Zinc ABC transporter, substrate-binding protein ZnuA</fullName>
    </submittedName>
</protein>
<evidence type="ECO:0000256" key="3">
    <source>
        <dbReference type="ARBA" id="ARBA00022729"/>
    </source>
</evidence>
<dbReference type="GO" id="GO:0030001">
    <property type="term" value="P:metal ion transport"/>
    <property type="evidence" value="ECO:0007669"/>
    <property type="project" value="InterPro"/>
</dbReference>
<feature type="chain" id="PRO_5039277639" evidence="5">
    <location>
        <begin position="28"/>
        <end position="336"/>
    </location>
</feature>
<dbReference type="Gene3D" id="3.40.50.1980">
    <property type="entry name" value="Nitrogenase molybdenum iron protein domain"/>
    <property type="match status" value="2"/>
</dbReference>
<sequence length="336" mass="34532">MPARLPSLVLATAVAVAVSGCGGSAMTSTGPGTQDGAVSAVVGFYPYEFVTARVGGDAVDVTNLTEPGGEPHDLELTPRQVGAVGEADLVVFSGGFQPAVDEAVEQQADGRALDVLSVVELRGGAGHGSHGDEGHGDEGHGDEGHGDEGHGDEGHGDEGHGDGHHADADPHVWLDPLRLSTVAAAVADRLAAVDPDGAQGYRSRAQALDAELTALDEELRAGLATCERRQVVTSHDAFGYLADAYGLEQVAIAGLSPDDEASPQRLRQVAEQAQAAGVTTVFFEELVSPKVAEALAREVGASAEVLTPLEGPPARGDYLTAMRDNLERLRTALGCT</sequence>
<organism evidence="6">
    <name type="scientific">uncultured Frankineae bacterium</name>
    <dbReference type="NCBI Taxonomy" id="437475"/>
    <lineage>
        <taxon>Bacteria</taxon>
        <taxon>Bacillati</taxon>
        <taxon>Actinomycetota</taxon>
        <taxon>Actinomycetes</taxon>
        <taxon>Frankiales</taxon>
        <taxon>environmental samples</taxon>
    </lineage>
</organism>
<reference evidence="6" key="1">
    <citation type="submission" date="2020-02" db="EMBL/GenBank/DDBJ databases">
        <authorList>
            <person name="Meier V. D."/>
        </authorList>
    </citation>
    <scope>NUCLEOTIDE SEQUENCE</scope>
    <source>
        <strain evidence="6">AVDCRST_MAG07</strain>
    </source>
</reference>
<feature type="region of interest" description="Disordered" evidence="4">
    <location>
        <begin position="123"/>
        <end position="169"/>
    </location>
</feature>
<gene>
    <name evidence="6" type="ORF">AVDCRST_MAG07-3361</name>
</gene>
<evidence type="ECO:0000313" key="6">
    <source>
        <dbReference type="EMBL" id="CAA9353697.1"/>
    </source>
</evidence>
<dbReference type="PANTHER" id="PTHR42953">
    <property type="entry name" value="HIGH-AFFINITY ZINC UPTAKE SYSTEM PROTEIN ZNUA-RELATED"/>
    <property type="match status" value="1"/>
</dbReference>
<dbReference type="GO" id="GO:0046872">
    <property type="term" value="F:metal ion binding"/>
    <property type="evidence" value="ECO:0007669"/>
    <property type="project" value="InterPro"/>
</dbReference>
<keyword evidence="2" id="KW-0813">Transport</keyword>